<dbReference type="SUPFAM" id="SSF54637">
    <property type="entry name" value="Thioesterase/thiol ester dehydrase-isomerase"/>
    <property type="match status" value="1"/>
</dbReference>
<dbReference type="InterPro" id="IPR029069">
    <property type="entry name" value="HotDog_dom_sf"/>
</dbReference>
<evidence type="ECO:0000259" key="1">
    <source>
        <dbReference type="Pfam" id="PF03756"/>
    </source>
</evidence>
<dbReference type="RefSeq" id="WP_157113810.1">
    <property type="nucleotide sequence ID" value="NZ_JAAXOS010000001.1"/>
</dbReference>
<feature type="domain" description="A-factor biosynthesis hotdog" evidence="1">
    <location>
        <begin position="25"/>
        <end position="107"/>
    </location>
</feature>
<keyword evidence="3" id="KW-1185">Reference proteome</keyword>
<comment type="caution">
    <text evidence="2">The sequence shown here is derived from an EMBL/GenBank/DDBJ whole genome shotgun (WGS) entry which is preliminary data.</text>
</comment>
<protein>
    <recommendedName>
        <fullName evidence="1">A-factor biosynthesis hotdog domain-containing protein</fullName>
    </recommendedName>
</protein>
<proteinExistence type="predicted"/>
<dbReference type="AlphaFoldDB" id="A0A7X6KZX0"/>
<dbReference type="InterPro" id="IPR005509">
    <property type="entry name" value="AfsA_hotdog_dom"/>
</dbReference>
<feature type="domain" description="A-factor biosynthesis hotdog" evidence="1">
    <location>
        <begin position="197"/>
        <end position="318"/>
    </location>
</feature>
<reference evidence="2 3" key="1">
    <citation type="submission" date="2020-04" db="EMBL/GenBank/DDBJ databases">
        <title>MicrobeNet Type strains.</title>
        <authorList>
            <person name="Nicholson A.C."/>
        </authorList>
    </citation>
    <scope>NUCLEOTIDE SEQUENCE [LARGE SCALE GENOMIC DNA]</scope>
    <source>
        <strain evidence="2 3">DSM 44956</strain>
    </source>
</reference>
<dbReference type="EMBL" id="JAAXOS010000001">
    <property type="protein sequence ID" value="NKY25099.1"/>
    <property type="molecule type" value="Genomic_DNA"/>
</dbReference>
<gene>
    <name evidence="2" type="ORF">HGB38_02470</name>
</gene>
<evidence type="ECO:0000313" key="2">
    <source>
        <dbReference type="EMBL" id="NKY25099.1"/>
    </source>
</evidence>
<dbReference type="Proteomes" id="UP000540698">
    <property type="component" value="Unassembled WGS sequence"/>
</dbReference>
<accession>A0A7X6KZX0</accession>
<dbReference type="Pfam" id="PF03756">
    <property type="entry name" value="AfsA"/>
    <property type="match status" value="2"/>
</dbReference>
<organism evidence="2 3">
    <name type="scientific">Nocardia gamkensis</name>
    <dbReference type="NCBI Taxonomy" id="352869"/>
    <lineage>
        <taxon>Bacteria</taxon>
        <taxon>Bacillati</taxon>
        <taxon>Actinomycetota</taxon>
        <taxon>Actinomycetes</taxon>
        <taxon>Mycobacteriales</taxon>
        <taxon>Nocardiaceae</taxon>
        <taxon>Nocardia</taxon>
    </lineage>
</organism>
<sequence length="330" mass="35197">MNETTSDHAGIGLTFDQTVPCRLAHRRAVGEVFVTDSSRLTNGDVWVAIQLPRAHSLWADRSIAIHDPLSVAEAARQGTFVALHRHCGVPLGLPFSLKKWQFGVVDIGLFADNERTPIEGFVRYRVGKRVGLGSNFEQLGLEGRVTIGGELAMTANAEIVFFPPDDYAAIRNFHRSGMTSAGPDAANLPKRLDPSVVGRSDPRNIVIGDCAEQLGSRFPLVVDLGHPSFFDHSYDHAPGPLLVEGFRQASIVAATRAGALDTPACVVTGCDVTFSHFGELDALLECSATVVGGDSGAATVEVGLHQKGRELAEGTMELSPAPDPAAGMHR</sequence>
<evidence type="ECO:0000313" key="3">
    <source>
        <dbReference type="Proteomes" id="UP000540698"/>
    </source>
</evidence>
<name>A0A7X6KZX0_9NOCA</name>